<evidence type="ECO:0000313" key="2">
    <source>
        <dbReference type="WBParaSite" id="nRc.2.0.1.t43987-RA"/>
    </source>
</evidence>
<proteinExistence type="predicted"/>
<sequence>MYGNWTPVLSRAGRVRNTRNPMDETEVMLLRETASLKKTPEHISTKLEFNEETAMAVESLTKDVAQETKVLKTENQSQMDVIQLESNTEDISENDTVTKTPTMQTTSSMTRLLKSLLYSTQHIDWHKKEEYRAKAARQNIIAERYFE</sequence>
<protein>
    <submittedName>
        <fullName evidence="2">Uncharacterized protein</fullName>
    </submittedName>
</protein>
<dbReference type="WBParaSite" id="nRc.2.0.1.t43987-RA">
    <property type="protein sequence ID" value="nRc.2.0.1.t43987-RA"/>
    <property type="gene ID" value="nRc.2.0.1.g43987"/>
</dbReference>
<dbReference type="Proteomes" id="UP000887565">
    <property type="component" value="Unplaced"/>
</dbReference>
<evidence type="ECO:0000313" key="1">
    <source>
        <dbReference type="Proteomes" id="UP000887565"/>
    </source>
</evidence>
<reference evidence="2" key="1">
    <citation type="submission" date="2022-11" db="UniProtKB">
        <authorList>
            <consortium name="WormBaseParasite"/>
        </authorList>
    </citation>
    <scope>IDENTIFICATION</scope>
</reference>
<keyword evidence="1" id="KW-1185">Reference proteome</keyword>
<dbReference type="AlphaFoldDB" id="A0A915KYG8"/>
<accession>A0A915KYG8</accession>
<organism evidence="1 2">
    <name type="scientific">Romanomermis culicivorax</name>
    <name type="common">Nematode worm</name>
    <dbReference type="NCBI Taxonomy" id="13658"/>
    <lineage>
        <taxon>Eukaryota</taxon>
        <taxon>Metazoa</taxon>
        <taxon>Ecdysozoa</taxon>
        <taxon>Nematoda</taxon>
        <taxon>Enoplea</taxon>
        <taxon>Dorylaimia</taxon>
        <taxon>Mermithida</taxon>
        <taxon>Mermithoidea</taxon>
        <taxon>Mermithidae</taxon>
        <taxon>Romanomermis</taxon>
    </lineage>
</organism>
<name>A0A915KYG8_ROMCU</name>